<reference evidence="1" key="1">
    <citation type="journal article" date="2020" name="Nat. Commun.">
        <title>Large-scale genome sequencing of mycorrhizal fungi provides insights into the early evolution of symbiotic traits.</title>
        <authorList>
            <person name="Miyauchi S."/>
            <person name="Kiss E."/>
            <person name="Kuo A."/>
            <person name="Drula E."/>
            <person name="Kohler A."/>
            <person name="Sanchez-Garcia M."/>
            <person name="Morin E."/>
            <person name="Andreopoulos B."/>
            <person name="Barry K.W."/>
            <person name="Bonito G."/>
            <person name="Buee M."/>
            <person name="Carver A."/>
            <person name="Chen C."/>
            <person name="Cichocki N."/>
            <person name="Clum A."/>
            <person name="Culley D."/>
            <person name="Crous P.W."/>
            <person name="Fauchery L."/>
            <person name="Girlanda M."/>
            <person name="Hayes R.D."/>
            <person name="Keri Z."/>
            <person name="LaButti K."/>
            <person name="Lipzen A."/>
            <person name="Lombard V."/>
            <person name="Magnuson J."/>
            <person name="Maillard F."/>
            <person name="Murat C."/>
            <person name="Nolan M."/>
            <person name="Ohm R.A."/>
            <person name="Pangilinan J."/>
            <person name="Pereira M.F."/>
            <person name="Perotto S."/>
            <person name="Peter M."/>
            <person name="Pfister S."/>
            <person name="Riley R."/>
            <person name="Sitrit Y."/>
            <person name="Stielow J.B."/>
            <person name="Szollosi G."/>
            <person name="Zifcakova L."/>
            <person name="Stursova M."/>
            <person name="Spatafora J.W."/>
            <person name="Tedersoo L."/>
            <person name="Vaario L.M."/>
            <person name="Yamada A."/>
            <person name="Yan M."/>
            <person name="Wang P."/>
            <person name="Xu J."/>
            <person name="Bruns T."/>
            <person name="Baldrian P."/>
            <person name="Vilgalys R."/>
            <person name="Dunand C."/>
            <person name="Henrissat B."/>
            <person name="Grigoriev I.V."/>
            <person name="Hibbett D."/>
            <person name="Nagy L.G."/>
            <person name="Martin F.M."/>
        </authorList>
    </citation>
    <scope>NUCLEOTIDE SEQUENCE</scope>
    <source>
        <strain evidence="1">UP504</strain>
    </source>
</reference>
<evidence type="ECO:0000313" key="1">
    <source>
        <dbReference type="EMBL" id="KAF9518088.1"/>
    </source>
</evidence>
<sequence length="144" mass="15588">MGFVIIAQIVAQLFSQASIARSTYFAPQISLTKGVDALLMHECMDVSVSGVKVSSHPLFFSDETAITLPPISSLKMQLSRRFLYWVGGVNLLARRLLSHPLQTGEQSQGISVHRDRTTLKGANLNSRVGPAVCMGTPEEADSGE</sequence>
<comment type="caution">
    <text evidence="1">The sequence shown here is derived from an EMBL/GenBank/DDBJ whole genome shotgun (WGS) entry which is preliminary data.</text>
</comment>
<keyword evidence="2" id="KW-1185">Reference proteome</keyword>
<dbReference type="Proteomes" id="UP000886523">
    <property type="component" value="Unassembled WGS sequence"/>
</dbReference>
<name>A0A9P6B5H5_9AGAM</name>
<dbReference type="EMBL" id="MU128927">
    <property type="protein sequence ID" value="KAF9518088.1"/>
    <property type="molecule type" value="Genomic_DNA"/>
</dbReference>
<accession>A0A9P6B5H5</accession>
<evidence type="ECO:0000313" key="2">
    <source>
        <dbReference type="Proteomes" id="UP000886523"/>
    </source>
</evidence>
<proteinExistence type="predicted"/>
<protein>
    <submittedName>
        <fullName evidence="1">Uncharacterized protein</fullName>
    </submittedName>
</protein>
<gene>
    <name evidence="1" type="ORF">BS47DRAFT_1389278</name>
</gene>
<organism evidence="1 2">
    <name type="scientific">Hydnum rufescens UP504</name>
    <dbReference type="NCBI Taxonomy" id="1448309"/>
    <lineage>
        <taxon>Eukaryota</taxon>
        <taxon>Fungi</taxon>
        <taxon>Dikarya</taxon>
        <taxon>Basidiomycota</taxon>
        <taxon>Agaricomycotina</taxon>
        <taxon>Agaricomycetes</taxon>
        <taxon>Cantharellales</taxon>
        <taxon>Hydnaceae</taxon>
        <taxon>Hydnum</taxon>
    </lineage>
</organism>
<dbReference type="AlphaFoldDB" id="A0A9P6B5H5"/>